<organism evidence="3">
    <name type="scientific">Phaeomonas parva</name>
    <dbReference type="NCBI Taxonomy" id="124430"/>
    <lineage>
        <taxon>Eukaryota</taxon>
        <taxon>Sar</taxon>
        <taxon>Stramenopiles</taxon>
        <taxon>Ochrophyta</taxon>
        <taxon>Pinguiophyceae</taxon>
        <taxon>Pinguiochrysidales</taxon>
        <taxon>Pinguiochrysidaceae</taxon>
        <taxon>Phaeomonas</taxon>
    </lineage>
</organism>
<reference evidence="3" key="1">
    <citation type="submission" date="2021-01" db="EMBL/GenBank/DDBJ databases">
        <authorList>
            <person name="Corre E."/>
            <person name="Pelletier E."/>
            <person name="Niang G."/>
            <person name="Scheremetjew M."/>
            <person name="Finn R."/>
            <person name="Kale V."/>
            <person name="Holt S."/>
            <person name="Cochrane G."/>
            <person name="Meng A."/>
            <person name="Brown T."/>
            <person name="Cohen L."/>
        </authorList>
    </citation>
    <scope>NUCLEOTIDE SEQUENCE</scope>
    <source>
        <strain evidence="3">CCMP2877</strain>
    </source>
</reference>
<dbReference type="SUPFAM" id="SSF51430">
    <property type="entry name" value="NAD(P)-linked oxidoreductase"/>
    <property type="match status" value="1"/>
</dbReference>
<dbReference type="PRINTS" id="PR00069">
    <property type="entry name" value="ALDKETRDTASE"/>
</dbReference>
<proteinExistence type="predicted"/>
<dbReference type="PANTHER" id="PTHR43827:SF8">
    <property type="entry name" value="ALDO_KETO REDUCTASE FAMILY PROTEIN"/>
    <property type="match status" value="1"/>
</dbReference>
<dbReference type="Gene3D" id="3.20.20.100">
    <property type="entry name" value="NADP-dependent oxidoreductase domain"/>
    <property type="match status" value="1"/>
</dbReference>
<gene>
    <name evidence="3" type="ORF">PPAR1163_LOCUS4225</name>
</gene>
<dbReference type="AlphaFoldDB" id="A0A7S1XMA9"/>
<dbReference type="Pfam" id="PF00248">
    <property type="entry name" value="Aldo_ket_red"/>
    <property type="match status" value="1"/>
</dbReference>
<protein>
    <recommendedName>
        <fullName evidence="2">NADP-dependent oxidoreductase domain-containing protein</fullName>
    </recommendedName>
</protein>
<evidence type="ECO:0000313" key="3">
    <source>
        <dbReference type="EMBL" id="CAD9245873.1"/>
    </source>
</evidence>
<accession>A0A7S1XMA9</accession>
<evidence type="ECO:0000259" key="2">
    <source>
        <dbReference type="Pfam" id="PF00248"/>
    </source>
</evidence>
<dbReference type="InterPro" id="IPR020471">
    <property type="entry name" value="AKR"/>
</dbReference>
<dbReference type="InterPro" id="IPR036812">
    <property type="entry name" value="NAD(P)_OxRdtase_dom_sf"/>
</dbReference>
<sequence>MHSLGLLLVGAAALAGRAAGSASTPPMQLTLENRLGEEVELYWLDMMVVFDPGFTPKKNGVAPGGGSFTVTVYSGHVFVVAASGVDDVMEIGPDVTSFAIMGDGYVAAWDPGDRKLTVAIDRDDAGDLRAAYSVSEEHGLSEPVCTPAHSGVRLGDSSVVVPRVGFGCAALGAAAPQSVQTALSAGLRLLDSAQAREWYDERGVGEGLSLGVLTGAVGSRDEVFVTTKIHPRDFGYDSAMAAIDGSLRDLKVDHLDLVLTHFPKCMPHICGAKKTTWKEFLDTFRAMNDAQRAGKVRAVGVSNVQEHHLRRLEGACLDAPGSASGRTDSGCRMPDVVQNWFDPFNTDDTVRRHCAKHGIAYQGYSILGTQYLHRPGNDGTNPVLQHPIILKLARRKGVSPAVIVLRWALAKGVLALCRSTKAEHVEECAEIYRSLSEGAAAVITPGAEAALDDESGACTAWTFTREELMEMDSLTDYIVN</sequence>
<feature type="domain" description="NADP-dependent oxidoreductase" evidence="2">
    <location>
        <begin position="175"/>
        <end position="432"/>
    </location>
</feature>
<dbReference type="EMBL" id="HBGJ01006791">
    <property type="protein sequence ID" value="CAD9245873.1"/>
    <property type="molecule type" value="Transcribed_RNA"/>
</dbReference>
<keyword evidence="1" id="KW-0732">Signal</keyword>
<feature type="signal peptide" evidence="1">
    <location>
        <begin position="1"/>
        <end position="20"/>
    </location>
</feature>
<feature type="chain" id="PRO_5030977376" description="NADP-dependent oxidoreductase domain-containing protein" evidence="1">
    <location>
        <begin position="21"/>
        <end position="480"/>
    </location>
</feature>
<evidence type="ECO:0000256" key="1">
    <source>
        <dbReference type="SAM" id="SignalP"/>
    </source>
</evidence>
<dbReference type="CDD" id="cd19071">
    <property type="entry name" value="AKR_AKR1-5-like"/>
    <property type="match status" value="1"/>
</dbReference>
<dbReference type="PANTHER" id="PTHR43827">
    <property type="entry name" value="2,5-DIKETO-D-GLUCONIC ACID REDUCTASE"/>
    <property type="match status" value="1"/>
</dbReference>
<dbReference type="GO" id="GO:0016491">
    <property type="term" value="F:oxidoreductase activity"/>
    <property type="evidence" value="ECO:0007669"/>
    <property type="project" value="InterPro"/>
</dbReference>
<dbReference type="InterPro" id="IPR023210">
    <property type="entry name" value="NADP_OxRdtase_dom"/>
</dbReference>
<name>A0A7S1XMA9_9STRA</name>